<comment type="caution">
    <text evidence="1">The sequence shown here is derived from an EMBL/GenBank/DDBJ whole genome shotgun (WGS) entry which is preliminary data.</text>
</comment>
<organism evidence="1 2">
    <name type="scientific">Shiella aurantiaca</name>
    <dbReference type="NCBI Taxonomy" id="3058365"/>
    <lineage>
        <taxon>Bacteria</taxon>
        <taxon>Pseudomonadati</taxon>
        <taxon>Bacteroidota</taxon>
        <taxon>Cytophagia</taxon>
        <taxon>Cytophagales</taxon>
        <taxon>Shiellaceae</taxon>
        <taxon>Shiella</taxon>
    </lineage>
</organism>
<protein>
    <recommendedName>
        <fullName evidence="3">GIY-YIG nuclease family protein</fullName>
    </recommendedName>
</protein>
<reference evidence="1" key="1">
    <citation type="submission" date="2023-06" db="EMBL/GenBank/DDBJ databases">
        <title>Cytophagales bacterium Strain LB-30, isolated from soil.</title>
        <authorList>
            <person name="Liu B."/>
        </authorList>
    </citation>
    <scope>NUCLEOTIDE SEQUENCE</scope>
    <source>
        <strain evidence="1">LB-30</strain>
    </source>
</reference>
<sequence length="195" mass="22035">MKEQIDIQLRAGLSNGIKQYEDIIDKSFDSQIIELDCKRLTNPGEKLPKEVQGYFFAPLHLIFPKDDKMINTRACLYVFEIVSPDPDEVYQAYSSYCKDPTAAYRNKSAFKEVDNPTSKILYIGKVKKNIGGRLATHMGYGPAKTGALQLAFWAQKISLQLKVHIYPFEPSLGDYINPLELSLSKALRPLIGKSK</sequence>
<dbReference type="EMBL" id="JAUHJS010000011">
    <property type="protein sequence ID" value="MDN4167040.1"/>
    <property type="molecule type" value="Genomic_DNA"/>
</dbReference>
<name>A0ABT8F9C1_9BACT</name>
<gene>
    <name evidence="1" type="ORF">QWY31_16130</name>
</gene>
<dbReference type="RefSeq" id="WP_320005579.1">
    <property type="nucleotide sequence ID" value="NZ_JAUHJS010000011.1"/>
</dbReference>
<evidence type="ECO:0008006" key="3">
    <source>
        <dbReference type="Google" id="ProtNLM"/>
    </source>
</evidence>
<evidence type="ECO:0000313" key="2">
    <source>
        <dbReference type="Proteomes" id="UP001168552"/>
    </source>
</evidence>
<evidence type="ECO:0000313" key="1">
    <source>
        <dbReference type="EMBL" id="MDN4167040.1"/>
    </source>
</evidence>
<dbReference type="Proteomes" id="UP001168552">
    <property type="component" value="Unassembled WGS sequence"/>
</dbReference>
<accession>A0ABT8F9C1</accession>
<keyword evidence="2" id="KW-1185">Reference proteome</keyword>
<proteinExistence type="predicted"/>